<accession>A0A0D2MB03</accession>
<evidence type="ECO:0000313" key="3">
    <source>
        <dbReference type="Proteomes" id="UP000054498"/>
    </source>
</evidence>
<dbReference type="GeneID" id="25740386"/>
<dbReference type="EMBL" id="KK101552">
    <property type="protein sequence ID" value="KIZ00455.1"/>
    <property type="molecule type" value="Genomic_DNA"/>
</dbReference>
<sequence length="393" mass="41394">MFWSTGGQVSGWIHRPQQRCVQAGLVGWSTDDDAAVPDTVPMQAALAAARGGAKRLPGPAGGVSGSWELGQLPRFKVFDLGTSVVWPAWNIGARAARPSLKGASPGCCGGGGAAVTAAGANGAPAAAEQLERDAQQSTRTWPGAIEPAGEKDGRGRRRFKYSKPYFMVRLYHMYWLRRGDAYRLLSSLARHLDGRTWPMEDMEEVTLLLAFLEHATGRRRRLRAKFVPRSQLEPPLKPEDTHPASAPTARLAARANGRQASLKTALPAAERPDQAPPRPDQLAAATAHDPFAAPDLQRQPFFGLAGAAPGAAPTPQPSLAEPGAPPPRPPAAVGLRPAAPPERQHVLGSSAPVRGAFAGQLLAEPLLQSLLGRLGPDARAPSAAVGGRLPSVV</sequence>
<keyword evidence="3" id="KW-1185">Reference proteome</keyword>
<feature type="region of interest" description="Disordered" evidence="1">
    <location>
        <begin position="135"/>
        <end position="154"/>
    </location>
</feature>
<feature type="compositionally biased region" description="Low complexity" evidence="1">
    <location>
        <begin position="303"/>
        <end position="322"/>
    </location>
</feature>
<feature type="region of interest" description="Disordered" evidence="1">
    <location>
        <begin position="229"/>
        <end position="261"/>
    </location>
</feature>
<dbReference type="RefSeq" id="XP_013899474.1">
    <property type="nucleotide sequence ID" value="XM_014044020.1"/>
</dbReference>
<gene>
    <name evidence="2" type="ORF">MNEG_7510</name>
</gene>
<dbReference type="AlphaFoldDB" id="A0A0D2MB03"/>
<protein>
    <submittedName>
        <fullName evidence="2">Uncharacterized protein</fullName>
    </submittedName>
</protein>
<proteinExistence type="predicted"/>
<feature type="region of interest" description="Disordered" evidence="1">
    <location>
        <begin position="303"/>
        <end position="346"/>
    </location>
</feature>
<name>A0A0D2MB03_9CHLO</name>
<organism evidence="2 3">
    <name type="scientific">Monoraphidium neglectum</name>
    <dbReference type="NCBI Taxonomy" id="145388"/>
    <lineage>
        <taxon>Eukaryota</taxon>
        <taxon>Viridiplantae</taxon>
        <taxon>Chlorophyta</taxon>
        <taxon>core chlorophytes</taxon>
        <taxon>Chlorophyceae</taxon>
        <taxon>CS clade</taxon>
        <taxon>Sphaeropleales</taxon>
        <taxon>Selenastraceae</taxon>
        <taxon>Monoraphidium</taxon>
    </lineage>
</organism>
<dbReference type="OrthoDB" id="505340at2759"/>
<feature type="compositionally biased region" description="Low complexity" evidence="1">
    <location>
        <begin position="243"/>
        <end position="255"/>
    </location>
</feature>
<dbReference type="Proteomes" id="UP000054498">
    <property type="component" value="Unassembled WGS sequence"/>
</dbReference>
<evidence type="ECO:0000256" key="1">
    <source>
        <dbReference type="SAM" id="MobiDB-lite"/>
    </source>
</evidence>
<reference evidence="2 3" key="1">
    <citation type="journal article" date="2013" name="BMC Genomics">
        <title>Reconstruction of the lipid metabolism for the microalga Monoraphidium neglectum from its genome sequence reveals characteristics suitable for biofuel production.</title>
        <authorList>
            <person name="Bogen C."/>
            <person name="Al-Dilaimi A."/>
            <person name="Albersmeier A."/>
            <person name="Wichmann J."/>
            <person name="Grundmann M."/>
            <person name="Rupp O."/>
            <person name="Lauersen K.J."/>
            <person name="Blifernez-Klassen O."/>
            <person name="Kalinowski J."/>
            <person name="Goesmann A."/>
            <person name="Mussgnug J.H."/>
            <person name="Kruse O."/>
        </authorList>
    </citation>
    <scope>NUCLEOTIDE SEQUENCE [LARGE SCALE GENOMIC DNA]</scope>
    <source>
        <strain evidence="2 3">SAG 48.87</strain>
    </source>
</reference>
<dbReference type="KEGG" id="mng:MNEG_7510"/>
<evidence type="ECO:0000313" key="2">
    <source>
        <dbReference type="EMBL" id="KIZ00455.1"/>
    </source>
</evidence>